<dbReference type="KEGG" id="plei:Q9312_04765"/>
<feature type="chain" id="PRO_5041438619" evidence="2">
    <location>
        <begin position="32"/>
        <end position="155"/>
    </location>
</feature>
<dbReference type="RefSeq" id="WP_309203434.1">
    <property type="nucleotide sequence ID" value="NZ_CP133548.1"/>
</dbReference>
<keyword evidence="2" id="KW-0732">Signal</keyword>
<feature type="compositionally biased region" description="Polar residues" evidence="1">
    <location>
        <begin position="39"/>
        <end position="52"/>
    </location>
</feature>
<reference evidence="3 4" key="1">
    <citation type="submission" date="2023-08" db="EMBL/GenBank/DDBJ databases">
        <title>Pleionea litopenaei sp. nov., isolated from stomach of juvenile Litopenaeus vannamei.</title>
        <authorList>
            <person name="Rho A.M."/>
            <person name="Hwang C.Y."/>
        </authorList>
    </citation>
    <scope>NUCLEOTIDE SEQUENCE [LARGE SCALE GENOMIC DNA]</scope>
    <source>
        <strain evidence="3 4">HL-JVS1</strain>
    </source>
</reference>
<keyword evidence="4" id="KW-1185">Reference proteome</keyword>
<dbReference type="AlphaFoldDB" id="A0AA51RVA8"/>
<evidence type="ECO:0000256" key="2">
    <source>
        <dbReference type="SAM" id="SignalP"/>
    </source>
</evidence>
<dbReference type="PROSITE" id="PS51257">
    <property type="entry name" value="PROKAR_LIPOPROTEIN"/>
    <property type="match status" value="1"/>
</dbReference>
<sequence>MINKRKLVNTIHWGCRVFALMVMGVTVSLTASCKDEQLNTPQVTESSGSGKNVKSPGPVQKSAMTVYSIRSPDKRNTVLSSSQVQSVFEALHKRQLIRVKMMPNFEYRLDILYSGKAENWEISDSGFARQLNVNDTNIYRIENFDVLWEKLKPQK</sequence>
<evidence type="ECO:0000313" key="4">
    <source>
        <dbReference type="Proteomes" id="UP001239782"/>
    </source>
</evidence>
<protein>
    <submittedName>
        <fullName evidence="3">Uncharacterized protein</fullName>
    </submittedName>
</protein>
<organism evidence="3 4">
    <name type="scientific">Pleionea litopenaei</name>
    <dbReference type="NCBI Taxonomy" id="3070815"/>
    <lineage>
        <taxon>Bacteria</taxon>
        <taxon>Pseudomonadati</taxon>
        <taxon>Pseudomonadota</taxon>
        <taxon>Gammaproteobacteria</taxon>
        <taxon>Oceanospirillales</taxon>
        <taxon>Pleioneaceae</taxon>
        <taxon>Pleionea</taxon>
    </lineage>
</organism>
<name>A0AA51RVA8_9GAMM</name>
<feature type="signal peptide" evidence="2">
    <location>
        <begin position="1"/>
        <end position="31"/>
    </location>
</feature>
<accession>A0AA51RVA8</accession>
<proteinExistence type="predicted"/>
<dbReference type="EMBL" id="CP133548">
    <property type="protein sequence ID" value="WMS88230.1"/>
    <property type="molecule type" value="Genomic_DNA"/>
</dbReference>
<feature type="region of interest" description="Disordered" evidence="1">
    <location>
        <begin position="39"/>
        <end position="59"/>
    </location>
</feature>
<evidence type="ECO:0000256" key="1">
    <source>
        <dbReference type="SAM" id="MobiDB-lite"/>
    </source>
</evidence>
<dbReference type="Proteomes" id="UP001239782">
    <property type="component" value="Chromosome"/>
</dbReference>
<gene>
    <name evidence="3" type="ORF">Q9312_04765</name>
</gene>
<evidence type="ECO:0000313" key="3">
    <source>
        <dbReference type="EMBL" id="WMS88230.1"/>
    </source>
</evidence>